<dbReference type="EMBL" id="CAJNOH010016427">
    <property type="protein sequence ID" value="CAF1570799.1"/>
    <property type="molecule type" value="Genomic_DNA"/>
</dbReference>
<evidence type="ECO:0000313" key="4">
    <source>
        <dbReference type="Proteomes" id="UP000663870"/>
    </source>
</evidence>
<organism evidence="1 3">
    <name type="scientific">Rotaria sordida</name>
    <dbReference type="NCBI Taxonomy" id="392033"/>
    <lineage>
        <taxon>Eukaryota</taxon>
        <taxon>Metazoa</taxon>
        <taxon>Spiralia</taxon>
        <taxon>Gnathifera</taxon>
        <taxon>Rotifera</taxon>
        <taxon>Eurotatoria</taxon>
        <taxon>Bdelloidea</taxon>
        <taxon>Philodinida</taxon>
        <taxon>Philodinidae</taxon>
        <taxon>Rotaria</taxon>
    </lineage>
</organism>
<gene>
    <name evidence="2" type="ORF">JXQ802_LOCUS59221</name>
    <name evidence="1" type="ORF">PYM288_LOCUS42561</name>
</gene>
<sequence length="27" mass="3270">MRRYAIDMGESLKDSYDTYAEFFEDES</sequence>
<name>A0A815YK95_9BILA</name>
<feature type="non-terminal residue" evidence="1">
    <location>
        <position position="27"/>
    </location>
</feature>
<dbReference type="EMBL" id="CAJNOL010018385">
    <property type="protein sequence ID" value="CAF1681395.1"/>
    <property type="molecule type" value="Genomic_DNA"/>
</dbReference>
<proteinExistence type="predicted"/>
<dbReference type="AlphaFoldDB" id="A0A815YK95"/>
<accession>A0A815YK95</accession>
<keyword evidence="4" id="KW-1185">Reference proteome</keyword>
<reference evidence="1" key="1">
    <citation type="submission" date="2021-02" db="EMBL/GenBank/DDBJ databases">
        <authorList>
            <person name="Nowell W R."/>
        </authorList>
    </citation>
    <scope>NUCLEOTIDE SEQUENCE</scope>
</reference>
<evidence type="ECO:0000313" key="3">
    <source>
        <dbReference type="Proteomes" id="UP000663854"/>
    </source>
</evidence>
<dbReference type="Proteomes" id="UP000663854">
    <property type="component" value="Unassembled WGS sequence"/>
</dbReference>
<evidence type="ECO:0000313" key="2">
    <source>
        <dbReference type="EMBL" id="CAF1681395.1"/>
    </source>
</evidence>
<evidence type="ECO:0000313" key="1">
    <source>
        <dbReference type="EMBL" id="CAF1570799.1"/>
    </source>
</evidence>
<dbReference type="Proteomes" id="UP000663870">
    <property type="component" value="Unassembled WGS sequence"/>
</dbReference>
<protein>
    <submittedName>
        <fullName evidence="1">Uncharacterized protein</fullName>
    </submittedName>
</protein>
<comment type="caution">
    <text evidence="1">The sequence shown here is derived from an EMBL/GenBank/DDBJ whole genome shotgun (WGS) entry which is preliminary data.</text>
</comment>